<feature type="compositionally biased region" description="Polar residues" evidence="1">
    <location>
        <begin position="92"/>
        <end position="106"/>
    </location>
</feature>
<evidence type="ECO:0000313" key="2">
    <source>
        <dbReference type="EMBL" id="TPP57820.1"/>
    </source>
</evidence>
<dbReference type="AlphaFoldDB" id="A0A504YIW3"/>
<dbReference type="Pfam" id="PF04910">
    <property type="entry name" value="Tcf25"/>
    <property type="match status" value="1"/>
</dbReference>
<feature type="region of interest" description="Disordered" evidence="1">
    <location>
        <begin position="49"/>
        <end position="106"/>
    </location>
</feature>
<keyword evidence="3" id="KW-1185">Reference proteome</keyword>
<evidence type="ECO:0008006" key="4">
    <source>
        <dbReference type="Google" id="ProtNLM"/>
    </source>
</evidence>
<sequence length="320" mass="36377">MSSRALRKLTESSDIIDCQCLGEDSDDVISGSPVASKFSLLRITKDGEILSPQSDSNQQPKVDVAPSKSRKRQRKKNKKKRDQPAPHFHSGDSYTESSPTPTGQSQKGLLAELLTVNTKLLDPFQELSRLFGSHIVGASRTISSADRRSHLKRGLLVRIKPSWPRVVRFGLDMIHTENGEFTFTHSKEYCNTQKSFYTALETMDPNNIMQILASCPYHIDSLLQLSETMMHQDNSEVAIDLLGRKPIIHSCITFFYLERALHAYQSAFHTSFNPAISVYHLNYRKQENRGLFVALFRYINVIGTRGCYRNALEYSKILFR</sequence>
<dbReference type="EMBL" id="SUNJ01012700">
    <property type="protein sequence ID" value="TPP57820.1"/>
    <property type="molecule type" value="Genomic_DNA"/>
</dbReference>
<dbReference type="STRING" id="46835.A0A504YIW3"/>
<dbReference type="InterPro" id="IPR006994">
    <property type="entry name" value="TCF25/Rqc1"/>
</dbReference>
<gene>
    <name evidence="2" type="ORF">FGIG_10835</name>
</gene>
<dbReference type="GO" id="GO:1990112">
    <property type="term" value="C:RQC complex"/>
    <property type="evidence" value="ECO:0007669"/>
    <property type="project" value="TreeGrafter"/>
</dbReference>
<organism evidence="2 3">
    <name type="scientific">Fasciola gigantica</name>
    <name type="common">Giant liver fluke</name>
    <dbReference type="NCBI Taxonomy" id="46835"/>
    <lineage>
        <taxon>Eukaryota</taxon>
        <taxon>Metazoa</taxon>
        <taxon>Spiralia</taxon>
        <taxon>Lophotrochozoa</taxon>
        <taxon>Platyhelminthes</taxon>
        <taxon>Trematoda</taxon>
        <taxon>Digenea</taxon>
        <taxon>Plagiorchiida</taxon>
        <taxon>Echinostomata</taxon>
        <taxon>Echinostomatoidea</taxon>
        <taxon>Fasciolidae</taxon>
        <taxon>Fasciola</taxon>
    </lineage>
</organism>
<comment type="caution">
    <text evidence="2">The sequence shown here is derived from an EMBL/GenBank/DDBJ whole genome shotgun (WGS) entry which is preliminary data.</text>
</comment>
<name>A0A504YIW3_FASGI</name>
<dbReference type="PANTHER" id="PTHR22684:SF0">
    <property type="entry name" value="RIBOSOME QUALITY CONTROL COMPLEX SUBUNIT TCF25"/>
    <property type="match status" value="1"/>
</dbReference>
<feature type="compositionally biased region" description="Polar residues" evidence="1">
    <location>
        <begin position="51"/>
        <end position="60"/>
    </location>
</feature>
<dbReference type="PANTHER" id="PTHR22684">
    <property type="entry name" value="NULP1-RELATED"/>
    <property type="match status" value="1"/>
</dbReference>
<dbReference type="Proteomes" id="UP000316759">
    <property type="component" value="Unassembled WGS sequence"/>
</dbReference>
<reference evidence="2 3" key="1">
    <citation type="submission" date="2019-04" db="EMBL/GenBank/DDBJ databases">
        <title>Annotation for the trematode Fasciola gigantica.</title>
        <authorList>
            <person name="Choi Y.-J."/>
        </authorList>
    </citation>
    <scope>NUCLEOTIDE SEQUENCE [LARGE SCALE GENOMIC DNA]</scope>
    <source>
        <strain evidence="2">Uganda_cow_1</strain>
    </source>
</reference>
<dbReference type="OrthoDB" id="205993at2759"/>
<evidence type="ECO:0000313" key="3">
    <source>
        <dbReference type="Proteomes" id="UP000316759"/>
    </source>
</evidence>
<protein>
    <recommendedName>
        <fullName evidence="4">Transcription factor 25</fullName>
    </recommendedName>
</protein>
<proteinExistence type="predicted"/>
<evidence type="ECO:0000256" key="1">
    <source>
        <dbReference type="SAM" id="MobiDB-lite"/>
    </source>
</evidence>
<feature type="compositionally biased region" description="Basic residues" evidence="1">
    <location>
        <begin position="68"/>
        <end position="81"/>
    </location>
</feature>
<accession>A0A504YIW3</accession>